<keyword evidence="1" id="KW-0802">TPR repeat</keyword>
<evidence type="ECO:0000256" key="1">
    <source>
        <dbReference type="PROSITE-ProRule" id="PRU00339"/>
    </source>
</evidence>
<dbReference type="InterPro" id="IPR019734">
    <property type="entry name" value="TPR_rpt"/>
</dbReference>
<proteinExistence type="predicted"/>
<dbReference type="OrthoDB" id="581105at2"/>
<evidence type="ECO:0000313" key="3">
    <source>
        <dbReference type="Proteomes" id="UP000419138"/>
    </source>
</evidence>
<sequence>MSRPSTQLSASPRTTPCPFGPVPGSRCYDVADRRPARRQTMAAIYKTLSVPENTSPAQHGNPSKYGSASHAYHHAFHLLHLAPGPDIAVPVAASLLGLGGGRTAALLDQFVVDGLCERTVPGRFRVRPGASLRTAAGCGDGAARRRLVDHYLHTAYQADRLIAPHHPVLSLAPAGAGCVPEELASREAALDWLDAEFTALVAVRAIARETGRHLSVFHLASCLNGHFVRRGHTEEQVAQWTDAVHAAHALGDPEAQITSHRYAGQAASRAGRHTEAVAQLSRAARIAERHGEPGPQAWTYYIFAWVEEMAGRDREAFGHAVCAAGLFRRAGEVRSEADALNAAGWYQVRLGDLVRAKEYCTRALDIAHRHHYHGGEAAALDSLGLLAQRAGRHDEAVASYGAALSLCRDLGNTYQEAGILDRLGDSYTAVGRFDEARNAWEEAVDMYRLQRRLTEAEATKQRLKKIH</sequence>
<comment type="caution">
    <text evidence="2">The sequence shown here is derived from an EMBL/GenBank/DDBJ whole genome shotgun (WGS) entry which is preliminary data.</text>
</comment>
<name>A0A646KQT0_STRJU</name>
<dbReference type="SMART" id="SM00028">
    <property type="entry name" value="TPR"/>
    <property type="match status" value="4"/>
</dbReference>
<dbReference type="Gene3D" id="1.25.40.10">
    <property type="entry name" value="Tetratricopeptide repeat domain"/>
    <property type="match status" value="1"/>
</dbReference>
<dbReference type="Proteomes" id="UP000419138">
    <property type="component" value="Unassembled WGS sequence"/>
</dbReference>
<dbReference type="PANTHER" id="PTHR10098:SF108">
    <property type="entry name" value="TETRATRICOPEPTIDE REPEAT PROTEIN 28"/>
    <property type="match status" value="1"/>
</dbReference>
<dbReference type="InterPro" id="IPR011990">
    <property type="entry name" value="TPR-like_helical_dom_sf"/>
</dbReference>
<dbReference type="EMBL" id="VCLA01000191">
    <property type="protein sequence ID" value="MQT04397.1"/>
    <property type="molecule type" value="Genomic_DNA"/>
</dbReference>
<accession>A0A646KQT0</accession>
<dbReference type="SUPFAM" id="SSF48452">
    <property type="entry name" value="TPR-like"/>
    <property type="match status" value="1"/>
</dbReference>
<gene>
    <name evidence="2" type="ORF">FF041_30830</name>
</gene>
<keyword evidence="3" id="KW-1185">Reference proteome</keyword>
<evidence type="ECO:0000313" key="2">
    <source>
        <dbReference type="EMBL" id="MQT04397.1"/>
    </source>
</evidence>
<dbReference type="AlphaFoldDB" id="A0A646KQT0"/>
<organism evidence="2 3">
    <name type="scientific">Streptomyces jumonjinensis</name>
    <dbReference type="NCBI Taxonomy" id="1945"/>
    <lineage>
        <taxon>Bacteria</taxon>
        <taxon>Bacillati</taxon>
        <taxon>Actinomycetota</taxon>
        <taxon>Actinomycetes</taxon>
        <taxon>Kitasatosporales</taxon>
        <taxon>Streptomycetaceae</taxon>
        <taxon>Streptomyces</taxon>
    </lineage>
</organism>
<protein>
    <submittedName>
        <fullName evidence="2">Tetratricopeptide repeat protein</fullName>
    </submittedName>
</protein>
<dbReference type="PROSITE" id="PS50005">
    <property type="entry name" value="TPR"/>
    <property type="match status" value="1"/>
</dbReference>
<dbReference type="PANTHER" id="PTHR10098">
    <property type="entry name" value="RAPSYN-RELATED"/>
    <property type="match status" value="1"/>
</dbReference>
<feature type="repeat" description="TPR" evidence="1">
    <location>
        <begin position="417"/>
        <end position="450"/>
    </location>
</feature>
<reference evidence="2 3" key="1">
    <citation type="submission" date="2019-05" db="EMBL/GenBank/DDBJ databases">
        <title>Comparative genomics and metabolomics analyses of clavulanic acid producing Streptomyces species provides insight into specialized metabolism and evolution of beta-lactam biosynthetic gene clusters.</title>
        <authorList>
            <person name="Moore M.A."/>
            <person name="Cruz-Morales P."/>
            <person name="Barona Gomez F."/>
            <person name="Kapil T."/>
        </authorList>
    </citation>
    <scope>NUCLEOTIDE SEQUENCE [LARGE SCALE GENOMIC DNA]</scope>
    <source>
        <strain evidence="2 3">NRRL 5741</strain>
    </source>
</reference>
<dbReference type="Pfam" id="PF13424">
    <property type="entry name" value="TPR_12"/>
    <property type="match status" value="1"/>
</dbReference>